<dbReference type="PANTHER" id="PTHR35176:SF6">
    <property type="entry name" value="HEME OXYGENASE HI_0854-RELATED"/>
    <property type="match status" value="1"/>
</dbReference>
<evidence type="ECO:0000313" key="4">
    <source>
        <dbReference type="Proteomes" id="UP001500212"/>
    </source>
</evidence>
<dbReference type="Gene3D" id="2.30.110.10">
    <property type="entry name" value="Electron Transport, Fmn-binding Protein, Chain A"/>
    <property type="match status" value="1"/>
</dbReference>
<name>A0ABP8T8R2_9ACTN</name>
<dbReference type="InterPro" id="IPR052019">
    <property type="entry name" value="F420H2_bilvrd_red/Heme_oxyg"/>
</dbReference>
<evidence type="ECO:0000313" key="3">
    <source>
        <dbReference type="EMBL" id="GAA4600856.1"/>
    </source>
</evidence>
<accession>A0ABP8T8R2</accession>
<keyword evidence="1" id="KW-0560">Oxidoreductase</keyword>
<evidence type="ECO:0000259" key="2">
    <source>
        <dbReference type="Pfam" id="PF01243"/>
    </source>
</evidence>
<dbReference type="Proteomes" id="UP001500212">
    <property type="component" value="Unassembled WGS sequence"/>
</dbReference>
<reference evidence="4" key="1">
    <citation type="journal article" date="2019" name="Int. J. Syst. Evol. Microbiol.">
        <title>The Global Catalogue of Microorganisms (GCM) 10K type strain sequencing project: providing services to taxonomists for standard genome sequencing and annotation.</title>
        <authorList>
            <consortium name="The Broad Institute Genomics Platform"/>
            <consortium name="The Broad Institute Genome Sequencing Center for Infectious Disease"/>
            <person name="Wu L."/>
            <person name="Ma J."/>
        </authorList>
    </citation>
    <scope>NUCLEOTIDE SEQUENCE [LARGE SCALE GENOMIC DNA]</scope>
    <source>
        <strain evidence="4">JCM 17938</strain>
    </source>
</reference>
<protein>
    <submittedName>
        <fullName evidence="3">Pyridoxamine 5'-phosphate oxidase family protein</fullName>
    </submittedName>
</protein>
<feature type="domain" description="Pyridoxamine 5'-phosphate oxidase N-terminal" evidence="2">
    <location>
        <begin position="43"/>
        <end position="146"/>
    </location>
</feature>
<dbReference type="InterPro" id="IPR012349">
    <property type="entry name" value="Split_barrel_FMN-bd"/>
</dbReference>
<dbReference type="Pfam" id="PF01243">
    <property type="entry name" value="PNPOx_N"/>
    <property type="match status" value="1"/>
</dbReference>
<organism evidence="3 4">
    <name type="scientific">Actinoallomurus liliacearum</name>
    <dbReference type="NCBI Taxonomy" id="1080073"/>
    <lineage>
        <taxon>Bacteria</taxon>
        <taxon>Bacillati</taxon>
        <taxon>Actinomycetota</taxon>
        <taxon>Actinomycetes</taxon>
        <taxon>Streptosporangiales</taxon>
        <taxon>Thermomonosporaceae</taxon>
        <taxon>Actinoallomurus</taxon>
    </lineage>
</organism>
<dbReference type="SUPFAM" id="SSF50475">
    <property type="entry name" value="FMN-binding split barrel"/>
    <property type="match status" value="1"/>
</dbReference>
<dbReference type="InterPro" id="IPR011576">
    <property type="entry name" value="Pyridox_Oxase_N"/>
</dbReference>
<sequence>MVSQSTTATGAVEDKELDVRTLTREELAALPQGDVRLLDGDVAQALLASTELARVAYVAADGTPRVFPMLFHWTGQDVVLSTFFPARKIAALRARPDVAITIDAAGTPPRALLIRGRAQVTDVDGIVPEYLLAMRRYAGDEQGTAQVAAVDHPGVRMARIAVRPAWVGVLDFQTRFPGDSTAAEFTRRGQA</sequence>
<proteinExistence type="predicted"/>
<gene>
    <name evidence="3" type="ORF">GCM10023195_01380</name>
</gene>
<dbReference type="EMBL" id="BAABHJ010000001">
    <property type="protein sequence ID" value="GAA4600856.1"/>
    <property type="molecule type" value="Genomic_DNA"/>
</dbReference>
<dbReference type="PANTHER" id="PTHR35176">
    <property type="entry name" value="HEME OXYGENASE HI_0854-RELATED"/>
    <property type="match status" value="1"/>
</dbReference>
<keyword evidence="4" id="KW-1185">Reference proteome</keyword>
<evidence type="ECO:0000256" key="1">
    <source>
        <dbReference type="ARBA" id="ARBA00023002"/>
    </source>
</evidence>
<comment type="caution">
    <text evidence="3">The sequence shown here is derived from an EMBL/GenBank/DDBJ whole genome shotgun (WGS) entry which is preliminary data.</text>
</comment>